<sequence>ISQQFRQQFFRDFVFLGCHCAYGHADLRLRWIVRLHKILHTLKLGGGQLAITDLLVLSHFEISIDLSR</sequence>
<keyword evidence="2" id="KW-1185">Reference proteome</keyword>
<accession>A0A373FEU6</accession>
<evidence type="ECO:0000313" key="2">
    <source>
        <dbReference type="Proteomes" id="UP000261948"/>
    </source>
</evidence>
<reference evidence="1 2" key="1">
    <citation type="submission" date="2018-08" db="EMBL/GenBank/DDBJ databases">
        <title>Comamonas testosteroni strain SWCO2.</title>
        <authorList>
            <person name="Jiang N."/>
            <person name="Zhang X.Z."/>
        </authorList>
    </citation>
    <scope>NUCLEOTIDE SEQUENCE [LARGE SCALE GENOMIC DNA]</scope>
    <source>
        <strain evidence="1 2">SWCO2</strain>
    </source>
</reference>
<name>A0A373FEU6_COMTE</name>
<evidence type="ECO:0000313" key="1">
    <source>
        <dbReference type="EMBL" id="RGE42651.1"/>
    </source>
</evidence>
<organism evidence="1 2">
    <name type="scientific">Comamonas testosteroni</name>
    <name type="common">Pseudomonas testosteroni</name>
    <dbReference type="NCBI Taxonomy" id="285"/>
    <lineage>
        <taxon>Bacteria</taxon>
        <taxon>Pseudomonadati</taxon>
        <taxon>Pseudomonadota</taxon>
        <taxon>Betaproteobacteria</taxon>
        <taxon>Burkholderiales</taxon>
        <taxon>Comamonadaceae</taxon>
        <taxon>Comamonas</taxon>
    </lineage>
</organism>
<protein>
    <submittedName>
        <fullName evidence="1">Uncharacterized protein</fullName>
    </submittedName>
</protein>
<proteinExistence type="predicted"/>
<dbReference type="Proteomes" id="UP000261948">
    <property type="component" value="Unassembled WGS sequence"/>
</dbReference>
<dbReference type="EMBL" id="QURR01000022">
    <property type="protein sequence ID" value="RGE42651.1"/>
    <property type="molecule type" value="Genomic_DNA"/>
</dbReference>
<dbReference type="AlphaFoldDB" id="A0A373FEU6"/>
<gene>
    <name evidence="1" type="ORF">DZC30_16170</name>
</gene>
<comment type="caution">
    <text evidence="1">The sequence shown here is derived from an EMBL/GenBank/DDBJ whole genome shotgun (WGS) entry which is preliminary data.</text>
</comment>
<feature type="non-terminal residue" evidence="1">
    <location>
        <position position="1"/>
    </location>
</feature>